<dbReference type="AlphaFoldDB" id="A0A368P8A3"/>
<evidence type="ECO:0000313" key="3">
    <source>
        <dbReference type="Proteomes" id="UP000252249"/>
    </source>
</evidence>
<evidence type="ECO:0000313" key="2">
    <source>
        <dbReference type="EMBL" id="RCU58145.1"/>
    </source>
</evidence>
<dbReference type="RefSeq" id="WP_113965670.1">
    <property type="nucleotide sequence ID" value="NZ_QNRP01000001.1"/>
</dbReference>
<feature type="compositionally biased region" description="Polar residues" evidence="1">
    <location>
        <begin position="225"/>
        <end position="234"/>
    </location>
</feature>
<dbReference type="Proteomes" id="UP000252249">
    <property type="component" value="Unassembled WGS sequence"/>
</dbReference>
<feature type="region of interest" description="Disordered" evidence="1">
    <location>
        <begin position="225"/>
        <end position="244"/>
    </location>
</feature>
<comment type="caution">
    <text evidence="2">The sequence shown here is derived from an EMBL/GenBank/DDBJ whole genome shotgun (WGS) entry which is preliminary data.</text>
</comment>
<accession>A0A368P8A3</accession>
<protein>
    <submittedName>
        <fullName evidence="2">Uncharacterized protein</fullName>
    </submittedName>
</protein>
<reference evidence="2 3" key="1">
    <citation type="submission" date="2018-07" db="EMBL/GenBank/DDBJ databases">
        <title>Oceanihabitans testaceum sp. nov., isolated from marine sediment.</title>
        <authorList>
            <person name="Li C.-M."/>
        </authorList>
    </citation>
    <scope>NUCLEOTIDE SEQUENCE [LARGE SCALE GENOMIC DNA]</scope>
    <source>
        <strain evidence="2 3">S9-10</strain>
    </source>
</reference>
<name>A0A368P8A3_9FLAO</name>
<proteinExistence type="predicted"/>
<organism evidence="2 3">
    <name type="scientific">Oceanihabitans sediminis</name>
    <dbReference type="NCBI Taxonomy" id="1812012"/>
    <lineage>
        <taxon>Bacteria</taxon>
        <taxon>Pseudomonadati</taxon>
        <taxon>Bacteroidota</taxon>
        <taxon>Flavobacteriia</taxon>
        <taxon>Flavobacteriales</taxon>
        <taxon>Flavobacteriaceae</taxon>
        <taxon>Oceanihabitans</taxon>
    </lineage>
</organism>
<evidence type="ECO:0000256" key="1">
    <source>
        <dbReference type="SAM" id="MobiDB-lite"/>
    </source>
</evidence>
<dbReference type="EMBL" id="QPIG01000001">
    <property type="protein sequence ID" value="RCU58145.1"/>
    <property type="molecule type" value="Genomic_DNA"/>
</dbReference>
<gene>
    <name evidence="2" type="ORF">DU428_01820</name>
</gene>
<sequence>MNFTPKYNALGLKNYLDNNPTSKLDFIDAILLNEIHSLIENWQNINTIEINNETYYNISYDKLRSQLPHLNYGIKKNNQKVKRPNSGIAERLTTGLLKEKLISKHINKEAGNIVYFKLTPIGNKLATYRKQTDNPIGNKPTTLSETKQHNKYINNKNIKYKREGSHFDFLNSNNKEIKEIKNKYKLTSEQWSLCIEKFKLKPKNNGTIESFKSFVISWVANTNSTQREQQQQPIENGWGHLPLK</sequence>
<keyword evidence="3" id="KW-1185">Reference proteome</keyword>